<evidence type="ECO:0000256" key="7">
    <source>
        <dbReference type="ARBA" id="ARBA00023212"/>
    </source>
</evidence>
<dbReference type="Proteomes" id="UP001652680">
    <property type="component" value="Unassembled WGS sequence"/>
</dbReference>
<dbReference type="PANTHER" id="PTHR14517:SF6">
    <property type="entry name" value="RE41410P"/>
    <property type="match status" value="1"/>
</dbReference>
<evidence type="ECO:0000313" key="11">
    <source>
        <dbReference type="EnsemblMetazoa" id="XP_016970532.1"/>
    </source>
</evidence>
<dbReference type="PANTHER" id="PTHR14517">
    <property type="entry name" value="RIB43A-RELATED"/>
    <property type="match status" value="1"/>
</dbReference>
<keyword evidence="12" id="KW-1185">Reference proteome</keyword>
<dbReference type="OrthoDB" id="429119at2759"/>
<evidence type="ECO:0000256" key="1">
    <source>
        <dbReference type="ARBA" id="ARBA00004611"/>
    </source>
</evidence>
<keyword evidence="8" id="KW-0966">Cell projection</keyword>
<dbReference type="InterPro" id="IPR008805">
    <property type="entry name" value="RIB43A"/>
</dbReference>
<dbReference type="EnsemblMetazoa" id="XM_017115043.2">
    <property type="protein sequence ID" value="XP_016970532.1"/>
    <property type="gene ID" value="LOC108038278"/>
</dbReference>
<feature type="coiled-coil region" evidence="10">
    <location>
        <begin position="223"/>
        <end position="250"/>
    </location>
</feature>
<dbReference type="OMA" id="NLCRAIN"/>
<dbReference type="RefSeq" id="XP_016970532.1">
    <property type="nucleotide sequence ID" value="XM_017115043.1"/>
</dbReference>
<evidence type="ECO:0000256" key="8">
    <source>
        <dbReference type="ARBA" id="ARBA00023273"/>
    </source>
</evidence>
<evidence type="ECO:0000256" key="9">
    <source>
        <dbReference type="ARBA" id="ARBA00046435"/>
    </source>
</evidence>
<evidence type="ECO:0000256" key="4">
    <source>
        <dbReference type="ARBA" id="ARBA00022846"/>
    </source>
</evidence>
<accession>A0A6P4DYB2</accession>
<reference evidence="12" key="1">
    <citation type="journal article" date="2021" name="Elife">
        <title>Highly contiguous assemblies of 101 drosophilid genomes.</title>
        <authorList>
            <person name="Kim B.Y."/>
            <person name="Wang J.R."/>
            <person name="Miller D.E."/>
            <person name="Barmina O."/>
            <person name="Delaney E."/>
            <person name="Thompson A."/>
            <person name="Comeault A.A."/>
            <person name="Peede D."/>
            <person name="D'Agostino E.R."/>
            <person name="Pelaez J."/>
            <person name="Aguilar J.M."/>
            <person name="Haji D."/>
            <person name="Matsunaga T."/>
            <person name="Armstrong E.E."/>
            <person name="Zych M."/>
            <person name="Ogawa Y."/>
            <person name="Stamenkovic-Radak M."/>
            <person name="Jelic M."/>
            <person name="Veselinovic M.S."/>
            <person name="Tanaskovic M."/>
            <person name="Eric P."/>
            <person name="Gao J.J."/>
            <person name="Katoh T.K."/>
            <person name="Toda M.J."/>
            <person name="Watabe H."/>
            <person name="Watada M."/>
            <person name="Davis J.S."/>
            <person name="Moyle L.C."/>
            <person name="Manoli G."/>
            <person name="Bertolini E."/>
            <person name="Kostal V."/>
            <person name="Hawley R.S."/>
            <person name="Takahashi A."/>
            <person name="Jones C.D."/>
            <person name="Price D.K."/>
            <person name="Whiteman N."/>
            <person name="Kopp A."/>
            <person name="Matute D.R."/>
            <person name="Petrov D.A."/>
        </authorList>
    </citation>
    <scope>NUCLEOTIDE SEQUENCE [LARGE SCALE GENOMIC DNA]</scope>
</reference>
<comment type="subcellular location">
    <subcellularLocation>
        <location evidence="1">Cytoplasm</location>
        <location evidence="1">Cytoskeleton</location>
        <location evidence="1">Flagellum axoneme</location>
    </subcellularLocation>
</comment>
<protein>
    <submittedName>
        <fullName evidence="13">RIB43A-like with coiled-coils protein 2</fullName>
    </submittedName>
</protein>
<keyword evidence="7" id="KW-0206">Cytoskeleton</keyword>
<proteinExistence type="inferred from homology"/>
<keyword evidence="4" id="KW-0282">Flagellum</keyword>
<keyword evidence="5 10" id="KW-0175">Coiled coil</keyword>
<keyword evidence="3" id="KW-0963">Cytoplasm</keyword>
<keyword evidence="6" id="KW-0969">Cilium</keyword>
<evidence type="ECO:0000256" key="10">
    <source>
        <dbReference type="SAM" id="Coils"/>
    </source>
</evidence>
<evidence type="ECO:0000313" key="13">
    <source>
        <dbReference type="RefSeq" id="XP_016970532.1"/>
    </source>
</evidence>
<feature type="coiled-coil region" evidence="10">
    <location>
        <begin position="53"/>
        <end position="85"/>
    </location>
</feature>
<name>A0A6P4DYB2_DRORH</name>
<reference evidence="13" key="2">
    <citation type="submission" date="2025-04" db="UniProtKB">
        <authorList>
            <consortium name="RefSeq"/>
        </authorList>
    </citation>
    <scope>IDENTIFICATION</scope>
</reference>
<organism evidence="13">
    <name type="scientific">Drosophila rhopaloa</name>
    <name type="common">Fruit fly</name>
    <dbReference type="NCBI Taxonomy" id="1041015"/>
    <lineage>
        <taxon>Eukaryota</taxon>
        <taxon>Metazoa</taxon>
        <taxon>Ecdysozoa</taxon>
        <taxon>Arthropoda</taxon>
        <taxon>Hexapoda</taxon>
        <taxon>Insecta</taxon>
        <taxon>Pterygota</taxon>
        <taxon>Neoptera</taxon>
        <taxon>Endopterygota</taxon>
        <taxon>Diptera</taxon>
        <taxon>Brachycera</taxon>
        <taxon>Muscomorpha</taxon>
        <taxon>Ephydroidea</taxon>
        <taxon>Drosophilidae</taxon>
        <taxon>Drosophila</taxon>
        <taxon>Sophophora</taxon>
    </lineage>
</organism>
<evidence type="ECO:0000256" key="3">
    <source>
        <dbReference type="ARBA" id="ARBA00022490"/>
    </source>
</evidence>
<evidence type="ECO:0000313" key="12">
    <source>
        <dbReference type="Proteomes" id="UP001652680"/>
    </source>
</evidence>
<comment type="subunit">
    <text evidence="9">Microtubule inner protein component of sperm flagellar doublet microtubules.</text>
</comment>
<dbReference type="AlphaFoldDB" id="A0A6P4DYB2"/>
<evidence type="ECO:0000256" key="2">
    <source>
        <dbReference type="ARBA" id="ARBA00006875"/>
    </source>
</evidence>
<comment type="similarity">
    <text evidence="2">Belongs to the RIB43A family.</text>
</comment>
<reference evidence="11" key="3">
    <citation type="submission" date="2025-05" db="UniProtKB">
        <authorList>
            <consortium name="EnsemblMetazoa"/>
        </authorList>
    </citation>
    <scope>IDENTIFICATION</scope>
</reference>
<sequence length="381" mass="45979">MTLKIGICTKQDLDEAMKLQKREQYEDERKRRIFNAKQRLYGLDLEMLDKQILEKKKKQTAQMECDKKFEEQEQLQKRLISAQEKELEKKQRVVDSDLNYYRCRYQRKEQRREFDLNDPDFLKKARPTRVADDDITLGVSSAQIFLGEDLYNVERKVRQREQQRAWLDQQVQERKRAEDARKQAETLQMEDVGCRDRHLQEMAKSDHQMRNQVIHRVRQFNINMAKQKQLDREREKREKYEDDMAEIYNMLSSDMLTENPDVAQSPTDPNKKIAFMYRGMTPEELRVFRLGQEQQLRLATQRKTEAQMMDKQWEQYAINMDRTLVLHQIEDDRRRKAEFDELMRANSKLAVEQDKQRKEALVALSNAVSDDFYDQFNKNSR</sequence>
<evidence type="ECO:0000256" key="6">
    <source>
        <dbReference type="ARBA" id="ARBA00023069"/>
    </source>
</evidence>
<gene>
    <name evidence="13" type="primary">LOC108038278</name>
    <name evidence="11" type="synonym">108038278</name>
</gene>
<dbReference type="GeneID" id="108038278"/>
<evidence type="ECO:0000256" key="5">
    <source>
        <dbReference type="ARBA" id="ARBA00023054"/>
    </source>
</evidence>
<dbReference type="Pfam" id="PF05914">
    <property type="entry name" value="RIB43A"/>
    <property type="match status" value="1"/>
</dbReference>